<dbReference type="SUPFAM" id="SSF54909">
    <property type="entry name" value="Dimeric alpha+beta barrel"/>
    <property type="match status" value="1"/>
</dbReference>
<keyword evidence="1" id="KW-0805">Transcription regulation</keyword>
<dbReference type="PROSITE" id="PS00519">
    <property type="entry name" value="HTH_ASNC_1"/>
    <property type="match status" value="1"/>
</dbReference>
<dbReference type="SUPFAM" id="SSF46785">
    <property type="entry name" value="Winged helix' DNA-binding domain"/>
    <property type="match status" value="1"/>
</dbReference>
<dbReference type="PRINTS" id="PR00033">
    <property type="entry name" value="HTHASNC"/>
</dbReference>
<dbReference type="InterPro" id="IPR000485">
    <property type="entry name" value="AsnC-type_HTH_dom"/>
</dbReference>
<dbReference type="InterPro" id="IPR036388">
    <property type="entry name" value="WH-like_DNA-bd_sf"/>
</dbReference>
<dbReference type="InterPro" id="IPR036390">
    <property type="entry name" value="WH_DNA-bd_sf"/>
</dbReference>
<dbReference type="AlphaFoldDB" id="A0AAU8UVP3"/>
<dbReference type="Pfam" id="PF13412">
    <property type="entry name" value="HTH_24"/>
    <property type="match status" value="1"/>
</dbReference>
<dbReference type="Gene3D" id="3.30.70.920">
    <property type="match status" value="1"/>
</dbReference>
<evidence type="ECO:0000313" key="5">
    <source>
        <dbReference type="EMBL" id="AQX01467.1"/>
    </source>
</evidence>
<dbReference type="SMART" id="SM00344">
    <property type="entry name" value="HTH_ASNC"/>
    <property type="match status" value="1"/>
</dbReference>
<dbReference type="GO" id="GO:0043565">
    <property type="term" value="F:sequence-specific DNA binding"/>
    <property type="evidence" value="ECO:0007669"/>
    <property type="project" value="InterPro"/>
</dbReference>
<sequence>MNTDKLHYAILNELQKDARMSNAEIGRNVGLSAPAVAERIKRMQEEGIIKKFTTIIDAMKLNYQHKVVIAIRLPHSNIQSFIDEIEKIEGITNVVHVTGKYCFLINMLVKSTHELDLKISQFSKFGTTTTFSVLSTPIESKSIYLDGDIFQ</sequence>
<dbReference type="GO" id="GO:0006355">
    <property type="term" value="P:regulation of DNA-templated transcription"/>
    <property type="evidence" value="ECO:0007669"/>
    <property type="project" value="UniProtKB-ARBA"/>
</dbReference>
<dbReference type="PROSITE" id="PS50956">
    <property type="entry name" value="HTH_ASNC_2"/>
    <property type="match status" value="1"/>
</dbReference>
<dbReference type="Gene3D" id="1.10.10.10">
    <property type="entry name" value="Winged helix-like DNA-binding domain superfamily/Winged helix DNA-binding domain"/>
    <property type="match status" value="1"/>
</dbReference>
<dbReference type="Proteomes" id="UP000190848">
    <property type="component" value="Chromosome"/>
</dbReference>
<evidence type="ECO:0000313" key="6">
    <source>
        <dbReference type="Proteomes" id="UP000190848"/>
    </source>
</evidence>
<dbReference type="Pfam" id="PF01037">
    <property type="entry name" value="AsnC_trans_reg"/>
    <property type="match status" value="1"/>
</dbReference>
<dbReference type="PANTHER" id="PTHR30154">
    <property type="entry name" value="LEUCINE-RESPONSIVE REGULATORY PROTEIN"/>
    <property type="match status" value="1"/>
</dbReference>
<dbReference type="InterPro" id="IPR019888">
    <property type="entry name" value="Tscrpt_reg_AsnC-like"/>
</dbReference>
<accession>A0AAU8UVP3</accession>
<dbReference type="RefSeq" id="WP_078395980.1">
    <property type="nucleotide sequence ID" value="NZ_CP016374.1"/>
</dbReference>
<reference evidence="5 6" key="1">
    <citation type="submission" date="2016-07" db="EMBL/GenBank/DDBJ databases">
        <title>Revisiting the taxonomy of the Elizabethkingia Genus using Whole-Genome Sequencing, Optical Mapping, and MALDI-TOF, along with proposal of three novel Elizabethkingia species: Elizabethkingia bruuniana sp. nov., Elizabethkingia ursingii sp. nov., and Elizabethkingia occulta sp. nov.</title>
        <authorList>
            <person name="Nicholson A.C."/>
        </authorList>
    </citation>
    <scope>NUCLEOTIDE SEQUENCE [LARGE SCALE GENOMIC DNA]</scope>
    <source>
        <strain evidence="5 6">F3201</strain>
    </source>
</reference>
<proteinExistence type="predicted"/>
<feature type="domain" description="HTH asnC-type" evidence="4">
    <location>
        <begin position="9"/>
        <end position="64"/>
    </location>
</feature>
<keyword evidence="2" id="KW-0238">DNA-binding</keyword>
<dbReference type="InterPro" id="IPR019887">
    <property type="entry name" value="Tscrpt_reg_AsnC/Lrp_C"/>
</dbReference>
<dbReference type="InterPro" id="IPR011991">
    <property type="entry name" value="ArsR-like_HTH"/>
</dbReference>
<evidence type="ECO:0000256" key="2">
    <source>
        <dbReference type="ARBA" id="ARBA00023125"/>
    </source>
</evidence>
<evidence type="ECO:0000259" key="4">
    <source>
        <dbReference type="PROSITE" id="PS50956"/>
    </source>
</evidence>
<organism evidence="5 6">
    <name type="scientific">Elizabethkingia anophelis</name>
    <dbReference type="NCBI Taxonomy" id="1117645"/>
    <lineage>
        <taxon>Bacteria</taxon>
        <taxon>Pseudomonadati</taxon>
        <taxon>Bacteroidota</taxon>
        <taxon>Flavobacteriia</taxon>
        <taxon>Flavobacteriales</taxon>
        <taxon>Weeksellaceae</taxon>
        <taxon>Elizabethkingia</taxon>
    </lineage>
</organism>
<protein>
    <recommendedName>
        <fullName evidence="4">HTH asnC-type domain-containing protein</fullName>
    </recommendedName>
</protein>
<gene>
    <name evidence="5" type="ORF">BBD32_08335</name>
</gene>
<evidence type="ECO:0000256" key="1">
    <source>
        <dbReference type="ARBA" id="ARBA00023015"/>
    </source>
</evidence>
<dbReference type="EMBL" id="CP016374">
    <property type="protein sequence ID" value="AQX01467.1"/>
    <property type="molecule type" value="Genomic_DNA"/>
</dbReference>
<evidence type="ECO:0000256" key="3">
    <source>
        <dbReference type="ARBA" id="ARBA00023163"/>
    </source>
</evidence>
<dbReference type="InterPro" id="IPR019885">
    <property type="entry name" value="Tscrpt_reg_HTH_AsnC-type_CS"/>
</dbReference>
<name>A0AAU8UVP3_9FLAO</name>
<dbReference type="InterPro" id="IPR011008">
    <property type="entry name" value="Dimeric_a/b-barrel"/>
</dbReference>
<dbReference type="GO" id="GO:0005829">
    <property type="term" value="C:cytosol"/>
    <property type="evidence" value="ECO:0007669"/>
    <property type="project" value="TreeGrafter"/>
</dbReference>
<dbReference type="GO" id="GO:0043200">
    <property type="term" value="P:response to amino acid"/>
    <property type="evidence" value="ECO:0007669"/>
    <property type="project" value="TreeGrafter"/>
</dbReference>
<dbReference type="PANTHER" id="PTHR30154:SF53">
    <property type="entry name" value="HTH-TYPE TRANSCRIPTIONAL REGULATOR LRPC"/>
    <property type="match status" value="1"/>
</dbReference>
<keyword evidence="3" id="KW-0804">Transcription</keyword>
<dbReference type="CDD" id="cd00090">
    <property type="entry name" value="HTH_ARSR"/>
    <property type="match status" value="1"/>
</dbReference>